<evidence type="ECO:0000256" key="1">
    <source>
        <dbReference type="ARBA" id="ARBA00004123"/>
    </source>
</evidence>
<dbReference type="Gene3D" id="3.10.20.90">
    <property type="entry name" value="Phosphatidylinositol 3-kinase Catalytic Subunit, Chain A, domain 1"/>
    <property type="match status" value="2"/>
</dbReference>
<dbReference type="PANTHER" id="PTHR47187:SF1">
    <property type="entry name" value="NFATC2-INTERACTING PROTEIN"/>
    <property type="match status" value="1"/>
</dbReference>
<dbReference type="Pfam" id="PF11976">
    <property type="entry name" value="Rad60-SLD"/>
    <property type="match status" value="1"/>
</dbReference>
<keyword evidence="2" id="KW-0539">Nucleus</keyword>
<dbReference type="Proteomes" id="UP000694871">
    <property type="component" value="Unplaced"/>
</dbReference>
<dbReference type="InterPro" id="IPR029071">
    <property type="entry name" value="Ubiquitin-like_domsf"/>
</dbReference>
<feature type="region of interest" description="Disordered" evidence="5">
    <location>
        <begin position="67"/>
        <end position="118"/>
    </location>
</feature>
<gene>
    <name evidence="8" type="primary">NFATC2IP</name>
</gene>
<feature type="domain" description="Ubiquitin-like" evidence="6">
    <location>
        <begin position="248"/>
        <end position="317"/>
    </location>
</feature>
<reference evidence="8" key="1">
    <citation type="submission" date="2025-08" db="UniProtKB">
        <authorList>
            <consortium name="RefSeq"/>
        </authorList>
    </citation>
    <scope>IDENTIFICATION</scope>
</reference>
<accession>A0ABM1L5R9</accession>
<evidence type="ECO:0000256" key="2">
    <source>
        <dbReference type="ARBA" id="ARBA00023242"/>
    </source>
</evidence>
<dbReference type="SMART" id="SM00213">
    <property type="entry name" value="UBQ"/>
    <property type="match status" value="2"/>
</dbReference>
<evidence type="ECO:0000256" key="5">
    <source>
        <dbReference type="SAM" id="MobiDB-lite"/>
    </source>
</evidence>
<evidence type="ECO:0000313" key="7">
    <source>
        <dbReference type="Proteomes" id="UP000694871"/>
    </source>
</evidence>
<name>A0ABM1L5R9_GEKJA</name>
<comment type="subcellular location">
    <subcellularLocation>
        <location evidence="1">Nucleus</location>
    </subcellularLocation>
</comment>
<dbReference type="InterPro" id="IPR052324">
    <property type="entry name" value="NFATC2-Int_DNA_Repair"/>
</dbReference>
<sequence>MAEVVLDSCPSSDSEPEGPPKKPLPKRRRLFPDAAVLAVPVYSNKVQNSLQLFPESLKLPVQAPLVSSMPQGASDEEEEEEEAEAVTVSPTEEEKRCQLSPPSPSPPPPPRTRRQCHGAQSLDQRLRNLKSTLSAAKKSLQDGGSGSDGDDVILIDSPEPSEAQELVLKIRCRADLYRVSVRMTDRLQRVVEHMGQTLKVHPSRILLLLQDRELAPDATPRRLGLGVADIIDCVVETTSKEGDEVGSLQLHVQGKDKSSHMDITVHRSEPLRTLMNRYRQAQGLGRRKLTFYFDGQRLAESWTPDDVGMERGDVIEVWS</sequence>
<dbReference type="CDD" id="cd17078">
    <property type="entry name" value="Ubl_SLD1_NFATC2ip"/>
    <property type="match status" value="1"/>
</dbReference>
<dbReference type="PANTHER" id="PTHR47187">
    <property type="entry name" value="NFATC2-INTERACTING PROTEIN"/>
    <property type="match status" value="1"/>
</dbReference>
<protein>
    <recommendedName>
        <fullName evidence="3">NFATC2-interacting protein</fullName>
    </recommendedName>
    <alternativeName>
        <fullName evidence="4">Nuclear factor of activated T-cells, cytoplasmic 2-interacting protein</fullName>
    </alternativeName>
</protein>
<evidence type="ECO:0000256" key="3">
    <source>
        <dbReference type="ARBA" id="ARBA00039921"/>
    </source>
</evidence>
<dbReference type="InterPro" id="IPR022617">
    <property type="entry name" value="Rad60/SUMO-like_dom"/>
</dbReference>
<feature type="compositionally biased region" description="Acidic residues" evidence="5">
    <location>
        <begin position="74"/>
        <end position="84"/>
    </location>
</feature>
<dbReference type="RefSeq" id="XP_015281306.1">
    <property type="nucleotide sequence ID" value="XM_015425820.1"/>
</dbReference>
<dbReference type="GeneID" id="107122688"/>
<evidence type="ECO:0000259" key="6">
    <source>
        <dbReference type="PROSITE" id="PS50053"/>
    </source>
</evidence>
<dbReference type="InterPro" id="IPR000626">
    <property type="entry name" value="Ubiquitin-like_dom"/>
</dbReference>
<keyword evidence="7" id="KW-1185">Reference proteome</keyword>
<organism evidence="7 8">
    <name type="scientific">Gekko japonicus</name>
    <name type="common">Schlegel's Japanese gecko</name>
    <dbReference type="NCBI Taxonomy" id="146911"/>
    <lineage>
        <taxon>Eukaryota</taxon>
        <taxon>Metazoa</taxon>
        <taxon>Chordata</taxon>
        <taxon>Craniata</taxon>
        <taxon>Vertebrata</taxon>
        <taxon>Euteleostomi</taxon>
        <taxon>Lepidosauria</taxon>
        <taxon>Squamata</taxon>
        <taxon>Bifurcata</taxon>
        <taxon>Gekkota</taxon>
        <taxon>Gekkonidae</taxon>
        <taxon>Gekkoninae</taxon>
        <taxon>Gekko</taxon>
    </lineage>
</organism>
<feature type="region of interest" description="Disordered" evidence="5">
    <location>
        <begin position="1"/>
        <end position="29"/>
    </location>
</feature>
<evidence type="ECO:0000313" key="8">
    <source>
        <dbReference type="RefSeq" id="XP_015281306.1"/>
    </source>
</evidence>
<dbReference type="PROSITE" id="PS50053">
    <property type="entry name" value="UBIQUITIN_2"/>
    <property type="match status" value="1"/>
</dbReference>
<evidence type="ECO:0000256" key="4">
    <source>
        <dbReference type="ARBA" id="ARBA00042764"/>
    </source>
</evidence>
<feature type="compositionally biased region" description="Pro residues" evidence="5">
    <location>
        <begin position="101"/>
        <end position="110"/>
    </location>
</feature>
<proteinExistence type="predicted"/>
<dbReference type="SUPFAM" id="SSF54236">
    <property type="entry name" value="Ubiquitin-like"/>
    <property type="match status" value="2"/>
</dbReference>